<sequence>MSDTDPRSRRVVVPGVRWLRFPRRLETEYREYQCREAVEGFRVNAFYILLLYLLLITGIYALAPEAVRGRWLATYIWVGVIVLVAGGLAQVSALNRYFPWYAGLGSFLAVAVSMAIPGFIDGSVSVQLAHVSVIYALVIVYAMVGLRFPVAVAACWGGGLLGWWLSERFGHGVDWQVAHRTYTGVSLLGMFLCYTSEVRDRQLFFNQRQLLRQQQRTQALAERLHRLSREDSLTGLANRRSFDEALDREWRRCQREQQPLTIMLVDVDCFKAYNDHYGHLQGDRCLQQLSSELRRYGRRGGDVVARFGGEEFVLLYPGIADTEAQQLASRICRSIRALAMPHSCNPDTGEVTVSVGVAVLTPGPKQTARALLDAADRALYQAKQSGRDTWRLYEPPPRVRLVKDDKGL</sequence>
<feature type="domain" description="GGDEF" evidence="4">
    <location>
        <begin position="258"/>
        <end position="395"/>
    </location>
</feature>
<dbReference type="SUPFAM" id="SSF55073">
    <property type="entry name" value="Nucleotide cyclase"/>
    <property type="match status" value="1"/>
</dbReference>
<feature type="transmembrane region" description="Helical" evidence="3">
    <location>
        <begin position="45"/>
        <end position="63"/>
    </location>
</feature>
<accession>A0ABR4WFF6</accession>
<keyword evidence="3" id="KW-0472">Membrane</keyword>
<dbReference type="InterPro" id="IPR043128">
    <property type="entry name" value="Rev_trsase/Diguanyl_cyclase"/>
</dbReference>
<keyword evidence="3" id="KW-1133">Transmembrane helix</keyword>
<dbReference type="InterPro" id="IPR000160">
    <property type="entry name" value="GGDEF_dom"/>
</dbReference>
<gene>
    <name evidence="5" type="ORF">T9A_00589</name>
</gene>
<dbReference type="EC" id="2.7.7.65" evidence="1"/>
<keyword evidence="3" id="KW-0812">Transmembrane</keyword>
<name>A0ABR4WFF6_9GAMM</name>
<evidence type="ECO:0000256" key="1">
    <source>
        <dbReference type="ARBA" id="ARBA00012528"/>
    </source>
</evidence>
<dbReference type="PANTHER" id="PTHR45138:SF9">
    <property type="entry name" value="DIGUANYLATE CYCLASE DGCM-RELATED"/>
    <property type="match status" value="1"/>
</dbReference>
<dbReference type="PANTHER" id="PTHR45138">
    <property type="entry name" value="REGULATORY COMPONENTS OF SENSORY TRANSDUCTION SYSTEM"/>
    <property type="match status" value="1"/>
</dbReference>
<dbReference type="InterPro" id="IPR050469">
    <property type="entry name" value="Diguanylate_Cyclase"/>
</dbReference>
<evidence type="ECO:0000259" key="4">
    <source>
        <dbReference type="PROSITE" id="PS50887"/>
    </source>
</evidence>
<dbReference type="NCBIfam" id="TIGR00254">
    <property type="entry name" value="GGDEF"/>
    <property type="match status" value="1"/>
</dbReference>
<dbReference type="EMBL" id="ARXU01000002">
    <property type="protein sequence ID" value="KGD62298.1"/>
    <property type="molecule type" value="Genomic_DNA"/>
</dbReference>
<feature type="transmembrane region" description="Helical" evidence="3">
    <location>
        <begin position="75"/>
        <end position="94"/>
    </location>
</feature>
<dbReference type="RefSeq" id="WP_035244974.1">
    <property type="nucleotide sequence ID" value="NZ_ARXU01000002.1"/>
</dbReference>
<feature type="transmembrane region" description="Helical" evidence="3">
    <location>
        <begin position="132"/>
        <end position="165"/>
    </location>
</feature>
<dbReference type="SMART" id="SM00267">
    <property type="entry name" value="GGDEF"/>
    <property type="match status" value="1"/>
</dbReference>
<comment type="caution">
    <text evidence="5">The sequence shown here is derived from an EMBL/GenBank/DDBJ whole genome shotgun (WGS) entry which is preliminary data.</text>
</comment>
<evidence type="ECO:0000256" key="3">
    <source>
        <dbReference type="SAM" id="Phobius"/>
    </source>
</evidence>
<dbReference type="PROSITE" id="PS50887">
    <property type="entry name" value="GGDEF"/>
    <property type="match status" value="1"/>
</dbReference>
<organism evidence="5 6">
    <name type="scientific">Alcanivorax jadensis T9</name>
    <dbReference type="NCBI Taxonomy" id="1177181"/>
    <lineage>
        <taxon>Bacteria</taxon>
        <taxon>Pseudomonadati</taxon>
        <taxon>Pseudomonadota</taxon>
        <taxon>Gammaproteobacteria</taxon>
        <taxon>Oceanospirillales</taxon>
        <taxon>Alcanivoracaceae</taxon>
        <taxon>Alcanivorax</taxon>
    </lineage>
</organism>
<feature type="transmembrane region" description="Helical" evidence="3">
    <location>
        <begin position="100"/>
        <end position="120"/>
    </location>
</feature>
<evidence type="ECO:0000313" key="5">
    <source>
        <dbReference type="EMBL" id="KGD62298.1"/>
    </source>
</evidence>
<reference evidence="5 6" key="1">
    <citation type="submission" date="2012-09" db="EMBL/GenBank/DDBJ databases">
        <title>Genome Sequence of alkane-degrading Bacterium Alcanivorax jadensis T9.</title>
        <authorList>
            <person name="Lai Q."/>
            <person name="Shao Z."/>
        </authorList>
    </citation>
    <scope>NUCLEOTIDE SEQUENCE [LARGE SCALE GENOMIC DNA]</scope>
    <source>
        <strain evidence="5 6">T9</strain>
    </source>
</reference>
<dbReference type="Proteomes" id="UP000029443">
    <property type="component" value="Unassembled WGS sequence"/>
</dbReference>
<dbReference type="InterPro" id="IPR029787">
    <property type="entry name" value="Nucleotide_cyclase"/>
</dbReference>
<protein>
    <recommendedName>
        <fullName evidence="1">diguanylate cyclase</fullName>
        <ecNumber evidence="1">2.7.7.65</ecNumber>
    </recommendedName>
</protein>
<dbReference type="Pfam" id="PF00990">
    <property type="entry name" value="GGDEF"/>
    <property type="match status" value="1"/>
</dbReference>
<dbReference type="CDD" id="cd01949">
    <property type="entry name" value="GGDEF"/>
    <property type="match status" value="1"/>
</dbReference>
<evidence type="ECO:0000313" key="6">
    <source>
        <dbReference type="Proteomes" id="UP000029443"/>
    </source>
</evidence>
<comment type="catalytic activity">
    <reaction evidence="2">
        <text>2 GTP = 3',3'-c-di-GMP + 2 diphosphate</text>
        <dbReference type="Rhea" id="RHEA:24898"/>
        <dbReference type="ChEBI" id="CHEBI:33019"/>
        <dbReference type="ChEBI" id="CHEBI:37565"/>
        <dbReference type="ChEBI" id="CHEBI:58805"/>
        <dbReference type="EC" id="2.7.7.65"/>
    </reaction>
</comment>
<dbReference type="Gene3D" id="3.30.70.270">
    <property type="match status" value="1"/>
</dbReference>
<evidence type="ECO:0000256" key="2">
    <source>
        <dbReference type="ARBA" id="ARBA00034247"/>
    </source>
</evidence>
<proteinExistence type="predicted"/>
<keyword evidence="6" id="KW-1185">Reference proteome</keyword>